<feature type="domain" description="Alcohol dehydrogenase-like C-terminal" evidence="6">
    <location>
        <begin position="183"/>
        <end position="306"/>
    </location>
</feature>
<dbReference type="SUPFAM" id="SSF50129">
    <property type="entry name" value="GroES-like"/>
    <property type="match status" value="1"/>
</dbReference>
<gene>
    <name evidence="8" type="ORF">E2R48_03610</name>
</gene>
<comment type="cofactor">
    <cofactor evidence="1">
        <name>Zn(2+)</name>
        <dbReference type="ChEBI" id="CHEBI:29105"/>
    </cofactor>
</comment>
<evidence type="ECO:0000256" key="4">
    <source>
        <dbReference type="ARBA" id="ARBA00022833"/>
    </source>
</evidence>
<reference evidence="8 9" key="1">
    <citation type="submission" date="2019-03" db="EMBL/GenBank/DDBJ databases">
        <title>Horizontal Gene Transfer Machinery in Histophilus somni.</title>
        <authorList>
            <person name="Mostafa Nazari M."/>
            <person name="Liljebjelke K."/>
        </authorList>
    </citation>
    <scope>NUCLEOTIDE SEQUENCE [LARGE SCALE GENOMIC DNA]</scope>
    <source>
        <strain evidence="8 9">UOC-EPH-KLM-04</strain>
    </source>
</reference>
<dbReference type="Proteomes" id="UP000297565">
    <property type="component" value="Unassembled WGS sequence"/>
</dbReference>
<dbReference type="Pfam" id="PF00107">
    <property type="entry name" value="ADH_zinc_N"/>
    <property type="match status" value="1"/>
</dbReference>
<dbReference type="PANTHER" id="PTHR43161">
    <property type="entry name" value="SORBITOL DEHYDROGENASE"/>
    <property type="match status" value="1"/>
</dbReference>
<evidence type="ECO:0000256" key="1">
    <source>
        <dbReference type="ARBA" id="ARBA00001947"/>
    </source>
</evidence>
<dbReference type="AlphaFoldDB" id="A0AAX2S2S2"/>
<accession>A0AAX2S2S2</accession>
<evidence type="ECO:0000313" key="9">
    <source>
        <dbReference type="Proteomes" id="UP000297565"/>
    </source>
</evidence>
<evidence type="ECO:0000256" key="2">
    <source>
        <dbReference type="ARBA" id="ARBA00008072"/>
    </source>
</evidence>
<dbReference type="InterPro" id="IPR036291">
    <property type="entry name" value="NAD(P)-bd_dom_sf"/>
</dbReference>
<dbReference type="RefSeq" id="WP_012341533.1">
    <property type="nucleotide sequence ID" value="NZ_CP157211.1"/>
</dbReference>
<dbReference type="InterPro" id="IPR011032">
    <property type="entry name" value="GroES-like_sf"/>
</dbReference>
<dbReference type="NCBIfam" id="NF007375">
    <property type="entry name" value="PRK09880.1"/>
    <property type="match status" value="1"/>
</dbReference>
<organism evidence="8 9">
    <name type="scientific">Histophilus somni</name>
    <name type="common">Haemophilus somnus</name>
    <dbReference type="NCBI Taxonomy" id="731"/>
    <lineage>
        <taxon>Bacteria</taxon>
        <taxon>Pseudomonadati</taxon>
        <taxon>Pseudomonadota</taxon>
        <taxon>Gammaproteobacteria</taxon>
        <taxon>Pasteurellales</taxon>
        <taxon>Pasteurellaceae</taxon>
        <taxon>Histophilus</taxon>
    </lineage>
</organism>
<evidence type="ECO:0000313" key="8">
    <source>
        <dbReference type="EMBL" id="TEW30411.1"/>
    </source>
</evidence>
<keyword evidence="3" id="KW-0479">Metal-binding</keyword>
<proteinExistence type="inferred from homology"/>
<dbReference type="CDD" id="cd08232">
    <property type="entry name" value="idonate-5-DH"/>
    <property type="match status" value="1"/>
</dbReference>
<dbReference type="Pfam" id="PF08240">
    <property type="entry name" value="ADH_N"/>
    <property type="match status" value="1"/>
</dbReference>
<keyword evidence="5" id="KW-0560">Oxidoreductase</keyword>
<protein>
    <submittedName>
        <fullName evidence="8">L-idonate 5-dehydrogenase</fullName>
    </submittedName>
</protein>
<comment type="caution">
    <text evidence="8">The sequence shown here is derived from an EMBL/GenBank/DDBJ whole genome shotgun (WGS) entry which is preliminary data.</text>
</comment>
<sequence>MKINTLSCVVKGAKSVDVISQEIEFDEQSQDQTLIQITRGSICGSDLHYYEHGKVGNFAIKHPMILGHEIIGKIVKTNAPNLFEGQKVAINPSKPCLSCAYCLSGYSNQCETMRFFGSAMYNPHVDGGFTQYKIVDNNQCIPYSQEVSDEVMVFAEPLAVTIHAAKQGGDLQGKKVFISGVGPIGCLAVAAVKALGAAEIICSDISQRCLDLALEMGATKVLHATEGNFSEYLQNKGEFDVSFEASGHISSIERCLAVTKAKGTIVQIGMGGSIPQFNMMPLISKEINWKGSFRFVEEFNTAVKWLSLGKINPLPLLSEIYPFEQLETALQRAGNKNEISKIQLNFA</sequence>
<dbReference type="GO" id="GO:0016491">
    <property type="term" value="F:oxidoreductase activity"/>
    <property type="evidence" value="ECO:0007669"/>
    <property type="project" value="UniProtKB-KW"/>
</dbReference>
<evidence type="ECO:0000256" key="3">
    <source>
        <dbReference type="ARBA" id="ARBA00022723"/>
    </source>
</evidence>
<dbReference type="SUPFAM" id="SSF51735">
    <property type="entry name" value="NAD(P)-binding Rossmann-fold domains"/>
    <property type="match status" value="1"/>
</dbReference>
<name>A0AAX2S2S2_HISSO</name>
<dbReference type="Gene3D" id="3.40.50.720">
    <property type="entry name" value="NAD(P)-binding Rossmann-like Domain"/>
    <property type="match status" value="1"/>
</dbReference>
<dbReference type="EMBL" id="SNRV01000005">
    <property type="protein sequence ID" value="TEW30411.1"/>
    <property type="molecule type" value="Genomic_DNA"/>
</dbReference>
<feature type="domain" description="Alcohol dehydrogenase-like N-terminal" evidence="7">
    <location>
        <begin position="30"/>
        <end position="143"/>
    </location>
</feature>
<evidence type="ECO:0000256" key="5">
    <source>
        <dbReference type="ARBA" id="ARBA00023002"/>
    </source>
</evidence>
<evidence type="ECO:0000259" key="7">
    <source>
        <dbReference type="Pfam" id="PF08240"/>
    </source>
</evidence>
<dbReference type="GeneID" id="31486989"/>
<keyword evidence="4" id="KW-0862">Zinc</keyword>
<comment type="similarity">
    <text evidence="2">Belongs to the zinc-containing alcohol dehydrogenase family.</text>
</comment>
<dbReference type="InterPro" id="IPR013154">
    <property type="entry name" value="ADH-like_N"/>
</dbReference>
<evidence type="ECO:0000259" key="6">
    <source>
        <dbReference type="Pfam" id="PF00107"/>
    </source>
</evidence>
<dbReference type="InterPro" id="IPR013149">
    <property type="entry name" value="ADH-like_C"/>
</dbReference>
<dbReference type="PANTHER" id="PTHR43161:SF9">
    <property type="entry name" value="SORBITOL DEHYDROGENASE"/>
    <property type="match status" value="1"/>
</dbReference>
<dbReference type="Gene3D" id="3.90.180.10">
    <property type="entry name" value="Medium-chain alcohol dehydrogenases, catalytic domain"/>
    <property type="match status" value="1"/>
</dbReference>
<dbReference type="GO" id="GO:0046872">
    <property type="term" value="F:metal ion binding"/>
    <property type="evidence" value="ECO:0007669"/>
    <property type="project" value="UniProtKB-KW"/>
</dbReference>